<sequence length="48" mass="5837">MSLPFLMRHAQIAKRAWYAVGCMFAQKQKRRCPIGVDNRVWRRLVYRQ</sequence>
<organism evidence="1 2">
    <name type="scientific">Brucella lupini</name>
    <dbReference type="NCBI Taxonomy" id="255457"/>
    <lineage>
        <taxon>Bacteria</taxon>
        <taxon>Pseudomonadati</taxon>
        <taxon>Pseudomonadota</taxon>
        <taxon>Alphaproteobacteria</taxon>
        <taxon>Hyphomicrobiales</taxon>
        <taxon>Brucellaceae</taxon>
        <taxon>Brucella/Ochrobactrum group</taxon>
        <taxon>Brucella</taxon>
    </lineage>
</organism>
<name>A0A256GYX9_9HYPH</name>
<evidence type="ECO:0000313" key="1">
    <source>
        <dbReference type="EMBL" id="OYR32362.1"/>
    </source>
</evidence>
<dbReference type="AlphaFoldDB" id="A0A256GYX9"/>
<dbReference type="Proteomes" id="UP000216363">
    <property type="component" value="Unassembled WGS sequence"/>
</dbReference>
<dbReference type="EMBL" id="NNRN01000029">
    <property type="protein sequence ID" value="OYR32362.1"/>
    <property type="molecule type" value="Genomic_DNA"/>
</dbReference>
<protein>
    <submittedName>
        <fullName evidence="1">Uncharacterized protein</fullName>
    </submittedName>
</protein>
<proteinExistence type="predicted"/>
<evidence type="ECO:0000313" key="2">
    <source>
        <dbReference type="Proteomes" id="UP000216363"/>
    </source>
</evidence>
<comment type="caution">
    <text evidence="1">The sequence shown here is derived from an EMBL/GenBank/DDBJ whole genome shotgun (WGS) entry which is preliminary data.</text>
</comment>
<gene>
    <name evidence="1" type="ORF">CES86_0018</name>
</gene>
<accession>A0A256GYX9</accession>
<reference evidence="1 2" key="1">
    <citation type="submission" date="2017-07" db="EMBL/GenBank/DDBJ databases">
        <title>Draft genome of Ochrobactrum lupini type strain LUP21.</title>
        <authorList>
            <person name="Krzyzanowska D.M."/>
            <person name="Jafra S."/>
        </authorList>
    </citation>
    <scope>NUCLEOTIDE SEQUENCE [LARGE SCALE GENOMIC DNA]</scope>
    <source>
        <strain evidence="1 2">LUP21</strain>
    </source>
</reference>